<organism evidence="1 2">
    <name type="scientific">Romeriopsis navalis LEGE 11480</name>
    <dbReference type="NCBI Taxonomy" id="2777977"/>
    <lineage>
        <taxon>Bacteria</taxon>
        <taxon>Bacillati</taxon>
        <taxon>Cyanobacteriota</taxon>
        <taxon>Cyanophyceae</taxon>
        <taxon>Leptolyngbyales</taxon>
        <taxon>Leptolyngbyaceae</taxon>
        <taxon>Romeriopsis</taxon>
        <taxon>Romeriopsis navalis</taxon>
    </lineage>
</organism>
<evidence type="ECO:0000313" key="1">
    <source>
        <dbReference type="EMBL" id="MBE9032557.1"/>
    </source>
</evidence>
<sequence>MFKLFLGKTLMSFMPVGAVIPLVILPITNLMAVDEIHTCVGAVGPECLPINMLTGEGDVSVGSILHDNCCIVNFPNGHWCNNGGEDQEICRDTWDKAVQNTLAGHTWKATFSRNPDNTKIVSGRKAEPRYYYETVATATLKAPRGTQLERTDAEFCASKQFQETQQQLSSQNFGTCQ</sequence>
<dbReference type="AlphaFoldDB" id="A0A928VU37"/>
<dbReference type="Proteomes" id="UP000625316">
    <property type="component" value="Unassembled WGS sequence"/>
</dbReference>
<name>A0A928VU37_9CYAN</name>
<keyword evidence="2" id="KW-1185">Reference proteome</keyword>
<dbReference type="RefSeq" id="WP_264327374.1">
    <property type="nucleotide sequence ID" value="NZ_JADEXQ010000111.1"/>
</dbReference>
<dbReference type="EMBL" id="JADEXQ010000111">
    <property type="protein sequence ID" value="MBE9032557.1"/>
    <property type="molecule type" value="Genomic_DNA"/>
</dbReference>
<comment type="caution">
    <text evidence="1">The sequence shown here is derived from an EMBL/GenBank/DDBJ whole genome shotgun (WGS) entry which is preliminary data.</text>
</comment>
<proteinExistence type="predicted"/>
<reference evidence="1" key="1">
    <citation type="submission" date="2020-10" db="EMBL/GenBank/DDBJ databases">
        <authorList>
            <person name="Castelo-Branco R."/>
            <person name="Eusebio N."/>
            <person name="Adriana R."/>
            <person name="Vieira A."/>
            <person name="Brugerolle De Fraissinette N."/>
            <person name="Rezende De Castro R."/>
            <person name="Schneider M.P."/>
            <person name="Vasconcelos V."/>
            <person name="Leao P.N."/>
        </authorList>
    </citation>
    <scope>NUCLEOTIDE SEQUENCE</scope>
    <source>
        <strain evidence="1">LEGE 11480</strain>
    </source>
</reference>
<gene>
    <name evidence="1" type="ORF">IQ266_22730</name>
</gene>
<accession>A0A928VU37</accession>
<protein>
    <submittedName>
        <fullName evidence="1">Uncharacterized protein</fullName>
    </submittedName>
</protein>
<evidence type="ECO:0000313" key="2">
    <source>
        <dbReference type="Proteomes" id="UP000625316"/>
    </source>
</evidence>